<dbReference type="EMBL" id="JAZGQO010000007">
    <property type="protein sequence ID" value="KAK6183334.1"/>
    <property type="molecule type" value="Genomic_DNA"/>
</dbReference>
<evidence type="ECO:0000313" key="2">
    <source>
        <dbReference type="EMBL" id="KAK6183334.1"/>
    </source>
</evidence>
<organism evidence="2 3">
    <name type="scientific">Patella caerulea</name>
    <name type="common">Rayed Mediterranean limpet</name>
    <dbReference type="NCBI Taxonomy" id="87958"/>
    <lineage>
        <taxon>Eukaryota</taxon>
        <taxon>Metazoa</taxon>
        <taxon>Spiralia</taxon>
        <taxon>Lophotrochozoa</taxon>
        <taxon>Mollusca</taxon>
        <taxon>Gastropoda</taxon>
        <taxon>Patellogastropoda</taxon>
        <taxon>Patelloidea</taxon>
        <taxon>Patellidae</taxon>
        <taxon>Patella</taxon>
    </lineage>
</organism>
<protein>
    <submittedName>
        <fullName evidence="2">Uncharacterized protein</fullName>
    </submittedName>
</protein>
<accession>A0AAN8K2S8</accession>
<gene>
    <name evidence="2" type="ORF">SNE40_010835</name>
</gene>
<evidence type="ECO:0000256" key="1">
    <source>
        <dbReference type="SAM" id="MobiDB-lite"/>
    </source>
</evidence>
<feature type="region of interest" description="Disordered" evidence="1">
    <location>
        <begin position="48"/>
        <end position="81"/>
    </location>
</feature>
<dbReference type="Proteomes" id="UP001347796">
    <property type="component" value="Unassembled WGS sequence"/>
</dbReference>
<reference evidence="2 3" key="1">
    <citation type="submission" date="2024-01" db="EMBL/GenBank/DDBJ databases">
        <title>The genome of the rayed Mediterranean limpet Patella caerulea (Linnaeus, 1758).</title>
        <authorList>
            <person name="Anh-Thu Weber A."/>
            <person name="Halstead-Nussloch G."/>
        </authorList>
    </citation>
    <scope>NUCLEOTIDE SEQUENCE [LARGE SCALE GENOMIC DNA]</scope>
    <source>
        <strain evidence="2">AATW-2023a</strain>
        <tissue evidence="2">Whole specimen</tissue>
    </source>
</reference>
<dbReference type="AlphaFoldDB" id="A0AAN8K2S8"/>
<name>A0AAN8K2S8_PATCE</name>
<comment type="caution">
    <text evidence="2">The sequence shown here is derived from an EMBL/GenBank/DDBJ whole genome shotgun (WGS) entry which is preliminary data.</text>
</comment>
<feature type="compositionally biased region" description="Basic and acidic residues" evidence="1">
    <location>
        <begin position="17"/>
        <end position="33"/>
    </location>
</feature>
<sequence length="255" mass="28044">MDRKASIAGMDTVTLAKEQRHQERIRSSEKRSEKCEKLSKAQFSEAVLTDSSCSDNERPLASFIPDSKPNKRSHERTAKSGTEAFIPHNILSSPILVALATQIKMTPAEQSAFTEAFVEEAGGDPSQVSTSYSQSAKVRRVVNKKIADEIKKSWVTPKFTSIHWDGKSLPTLQDKYEHEERLAVAVGNSDELKLLGIPAYQSGTDERAGEIISRLTSELLKAWQCSGNVVNMMFDTTSSNTGHMTAACIQIPTAP</sequence>
<evidence type="ECO:0000313" key="3">
    <source>
        <dbReference type="Proteomes" id="UP001347796"/>
    </source>
</evidence>
<feature type="region of interest" description="Disordered" evidence="1">
    <location>
        <begin position="1"/>
        <end position="33"/>
    </location>
</feature>
<proteinExistence type="predicted"/>
<keyword evidence="3" id="KW-1185">Reference proteome</keyword>